<dbReference type="AlphaFoldDB" id="Q601P6"/>
<keyword evidence="1" id="KW-1133">Transmembrane helix</keyword>
<name>Q601P6_MESH2</name>
<dbReference type="EMBL" id="AE017332">
    <property type="protein sequence ID" value="AAV27432.1"/>
    <property type="molecule type" value="Genomic_DNA"/>
</dbReference>
<evidence type="ECO:0000313" key="3">
    <source>
        <dbReference type="Proteomes" id="UP000006822"/>
    </source>
</evidence>
<organism evidence="2 3">
    <name type="scientific">Mesomycoplasma hyopneumoniae (strain 232)</name>
    <name type="common">Mycoplasma hyopneumoniae</name>
    <dbReference type="NCBI Taxonomy" id="295358"/>
    <lineage>
        <taxon>Bacteria</taxon>
        <taxon>Bacillati</taxon>
        <taxon>Mycoplasmatota</taxon>
        <taxon>Mycoplasmoidales</taxon>
        <taxon>Metamycoplasmataceae</taxon>
        <taxon>Mesomycoplasma</taxon>
    </lineage>
</organism>
<proteinExistence type="predicted"/>
<reference evidence="2 3" key="1">
    <citation type="journal article" date="2004" name="J. Bacteriol.">
        <title>The genome sequence of Mycoplasma hyopneumoniae strain 232, the agent of swine mycoplasmosis.</title>
        <authorList>
            <person name="Minion F.C."/>
            <person name="Lefkowitz E.J."/>
            <person name="Madsen M.L."/>
            <person name="Cleary B.J."/>
            <person name="Swartzell S.M."/>
            <person name="Mahairas G.G."/>
        </authorList>
    </citation>
    <scope>NUCLEOTIDE SEQUENCE [LARGE SCALE GENOMIC DNA]</scope>
    <source>
        <strain evidence="2 3">232</strain>
    </source>
</reference>
<evidence type="ECO:0000313" key="2">
    <source>
        <dbReference type="EMBL" id="AAV27432.1"/>
    </source>
</evidence>
<evidence type="ECO:0000256" key="1">
    <source>
        <dbReference type="SAM" id="Phobius"/>
    </source>
</evidence>
<dbReference type="Proteomes" id="UP000006822">
    <property type="component" value="Chromosome"/>
</dbReference>
<sequence length="52" mass="6479">MNKLNFFSKNRLKCIKNIINYFFNLFIYPLFYYFKSKKVYKFIGFLGKKSIF</sequence>
<gene>
    <name evidence="2" type="ordered locus">mhp155</name>
</gene>
<dbReference type="KEGG" id="mhy:mhp155"/>
<accession>Q601P6</accession>
<protein>
    <submittedName>
        <fullName evidence="2">Uncharacterized protein</fullName>
    </submittedName>
</protein>
<keyword evidence="1" id="KW-0472">Membrane</keyword>
<keyword evidence="1" id="KW-0812">Transmembrane</keyword>
<dbReference type="HOGENOM" id="CLU_3082026_0_0_14"/>
<feature type="transmembrane region" description="Helical" evidence="1">
    <location>
        <begin position="18"/>
        <end position="34"/>
    </location>
</feature>